<keyword evidence="1" id="KW-0812">Transmembrane</keyword>
<reference evidence="2 3" key="1">
    <citation type="journal article" date="2016" name="Nat. Commun.">
        <title>Thousands of microbial genomes shed light on interconnected biogeochemical processes in an aquifer system.</title>
        <authorList>
            <person name="Anantharaman K."/>
            <person name="Brown C.T."/>
            <person name="Hug L.A."/>
            <person name="Sharon I."/>
            <person name="Castelle C.J."/>
            <person name="Probst A.J."/>
            <person name="Thomas B.C."/>
            <person name="Singh A."/>
            <person name="Wilkins M.J."/>
            <person name="Karaoz U."/>
            <person name="Brodie E.L."/>
            <person name="Williams K.H."/>
            <person name="Hubbard S.S."/>
            <person name="Banfield J.F."/>
        </authorList>
    </citation>
    <scope>NUCLEOTIDE SEQUENCE [LARGE SCALE GENOMIC DNA]</scope>
</reference>
<dbReference type="Proteomes" id="UP000176377">
    <property type="component" value="Unassembled WGS sequence"/>
</dbReference>
<keyword evidence="1" id="KW-0472">Membrane</keyword>
<evidence type="ECO:0000256" key="1">
    <source>
        <dbReference type="SAM" id="Phobius"/>
    </source>
</evidence>
<feature type="transmembrane region" description="Helical" evidence="1">
    <location>
        <begin position="57"/>
        <end position="76"/>
    </location>
</feature>
<gene>
    <name evidence="2" type="ORF">A2765_05300</name>
</gene>
<feature type="transmembrane region" description="Helical" evidence="1">
    <location>
        <begin position="145"/>
        <end position="162"/>
    </location>
</feature>
<keyword evidence="1" id="KW-1133">Transmembrane helix</keyword>
<organism evidence="2 3">
    <name type="scientific">Candidatus Kaiserbacteria bacterium RIFCSPHIGHO2_01_FULL_56_24</name>
    <dbReference type="NCBI Taxonomy" id="1798487"/>
    <lineage>
        <taxon>Bacteria</taxon>
        <taxon>Candidatus Kaiseribacteriota</taxon>
    </lineage>
</organism>
<sequence>MAMFREHIAIGAIISMIVVVVAYFYALVTDPLLLLFLFGASIVGSFLPDIDSDSGLPFYLVFGTATLAATGVVLLYTLSSAYAGDWRYLVGIPFVALLAFWFVIGGIVRRLTHHRGIYHSLPALGIAAVGTFLLARHYGLNDTTALVFGAAMAAGFASHLILDELHAGITLDGIPFNPNKAFGSAIKMFSNSNPVNMATYTLLAALVYTALQW</sequence>
<feature type="transmembrane region" description="Helical" evidence="1">
    <location>
        <begin position="7"/>
        <end position="26"/>
    </location>
</feature>
<dbReference type="EMBL" id="MFLA01000005">
    <property type="protein sequence ID" value="OGG60569.1"/>
    <property type="molecule type" value="Genomic_DNA"/>
</dbReference>
<dbReference type="Pfam" id="PF04307">
    <property type="entry name" value="YdjM"/>
    <property type="match status" value="1"/>
</dbReference>
<accession>A0A1F6DGI8</accession>
<dbReference type="AlphaFoldDB" id="A0A1F6DGI8"/>
<evidence type="ECO:0000313" key="3">
    <source>
        <dbReference type="Proteomes" id="UP000176377"/>
    </source>
</evidence>
<evidence type="ECO:0000313" key="2">
    <source>
        <dbReference type="EMBL" id="OGG60569.1"/>
    </source>
</evidence>
<feature type="transmembrane region" description="Helical" evidence="1">
    <location>
        <begin position="88"/>
        <end position="108"/>
    </location>
</feature>
<dbReference type="InterPro" id="IPR007404">
    <property type="entry name" value="YdjM-like"/>
</dbReference>
<comment type="caution">
    <text evidence="2">The sequence shown here is derived from an EMBL/GenBank/DDBJ whole genome shotgun (WGS) entry which is preliminary data.</text>
</comment>
<proteinExistence type="predicted"/>
<protein>
    <recommendedName>
        <fullName evidence="4">Metal-dependent hydrolase</fullName>
    </recommendedName>
</protein>
<evidence type="ECO:0008006" key="4">
    <source>
        <dbReference type="Google" id="ProtNLM"/>
    </source>
</evidence>
<feature type="transmembrane region" description="Helical" evidence="1">
    <location>
        <begin position="120"/>
        <end position="139"/>
    </location>
</feature>
<name>A0A1F6DGI8_9BACT</name>